<evidence type="ECO:0000313" key="1">
    <source>
        <dbReference type="EMBL" id="QDU47419.1"/>
    </source>
</evidence>
<dbReference type="EMBL" id="CP036276">
    <property type="protein sequence ID" value="QDU47419.1"/>
    <property type="molecule type" value="Genomic_DNA"/>
</dbReference>
<organism evidence="1 2">
    <name type="scientific">Symmachiella dynata</name>
    <dbReference type="NCBI Taxonomy" id="2527995"/>
    <lineage>
        <taxon>Bacteria</taxon>
        <taxon>Pseudomonadati</taxon>
        <taxon>Planctomycetota</taxon>
        <taxon>Planctomycetia</taxon>
        <taxon>Planctomycetales</taxon>
        <taxon>Planctomycetaceae</taxon>
        <taxon>Symmachiella</taxon>
    </lineage>
</organism>
<accession>A0A517ZY73</accession>
<protein>
    <submittedName>
        <fullName evidence="1">Uncharacterized protein</fullName>
    </submittedName>
</protein>
<gene>
    <name evidence="1" type="ORF">Mal52_59500</name>
</gene>
<evidence type="ECO:0000313" key="2">
    <source>
        <dbReference type="Proteomes" id="UP000319383"/>
    </source>
</evidence>
<name>A0A517ZY73_9PLAN</name>
<proteinExistence type="predicted"/>
<keyword evidence="2" id="KW-1185">Reference proteome</keyword>
<dbReference type="AlphaFoldDB" id="A0A517ZY73"/>
<dbReference type="Proteomes" id="UP000319383">
    <property type="component" value="Chromosome"/>
</dbReference>
<dbReference type="KEGG" id="sdyn:Mal52_59500"/>
<sequence>MRLKSLAAAWTPRSSRFVGIFSQRVYGVTDSVSPSQKLEIQERVCLQICNENAVAIFRHLNADQPHRPAGLQNRVF</sequence>
<reference evidence="1 2" key="1">
    <citation type="submission" date="2019-02" db="EMBL/GenBank/DDBJ databases">
        <title>Deep-cultivation of Planctomycetes and their phenomic and genomic characterization uncovers novel biology.</title>
        <authorList>
            <person name="Wiegand S."/>
            <person name="Jogler M."/>
            <person name="Boedeker C."/>
            <person name="Pinto D."/>
            <person name="Vollmers J."/>
            <person name="Rivas-Marin E."/>
            <person name="Kohn T."/>
            <person name="Peeters S.H."/>
            <person name="Heuer A."/>
            <person name="Rast P."/>
            <person name="Oberbeckmann S."/>
            <person name="Bunk B."/>
            <person name="Jeske O."/>
            <person name="Meyerdierks A."/>
            <person name="Storesund J.E."/>
            <person name="Kallscheuer N."/>
            <person name="Luecker S."/>
            <person name="Lage O.M."/>
            <person name="Pohl T."/>
            <person name="Merkel B.J."/>
            <person name="Hornburger P."/>
            <person name="Mueller R.-W."/>
            <person name="Bruemmer F."/>
            <person name="Labrenz M."/>
            <person name="Spormann A.M."/>
            <person name="Op den Camp H."/>
            <person name="Overmann J."/>
            <person name="Amann R."/>
            <person name="Jetten M.S.M."/>
            <person name="Mascher T."/>
            <person name="Medema M.H."/>
            <person name="Devos D.P."/>
            <person name="Kaster A.-K."/>
            <person name="Ovreas L."/>
            <person name="Rohde M."/>
            <person name="Galperin M.Y."/>
            <person name="Jogler C."/>
        </authorList>
    </citation>
    <scope>NUCLEOTIDE SEQUENCE [LARGE SCALE GENOMIC DNA]</scope>
    <source>
        <strain evidence="1 2">Mal52</strain>
    </source>
</reference>